<evidence type="ECO:0000256" key="8">
    <source>
        <dbReference type="ARBA" id="ARBA00023180"/>
    </source>
</evidence>
<feature type="chain" id="PRO_5045592263" evidence="10">
    <location>
        <begin position="20"/>
        <end position="470"/>
    </location>
</feature>
<dbReference type="RefSeq" id="XP_014665330.1">
    <property type="nucleotide sequence ID" value="XM_014809844.1"/>
</dbReference>
<proteinExistence type="inferred from homology"/>
<dbReference type="Gene3D" id="3.40.190.10">
    <property type="entry name" value="Periplasmic binding protein-like II"/>
    <property type="match status" value="1"/>
</dbReference>
<organism evidence="12 13">
    <name type="scientific">Priapulus caudatus</name>
    <name type="common">Priapulid worm</name>
    <dbReference type="NCBI Taxonomy" id="37621"/>
    <lineage>
        <taxon>Eukaryota</taxon>
        <taxon>Metazoa</taxon>
        <taxon>Ecdysozoa</taxon>
        <taxon>Scalidophora</taxon>
        <taxon>Priapulida</taxon>
        <taxon>Priapulimorpha</taxon>
        <taxon>Priapulimorphida</taxon>
        <taxon>Priapulidae</taxon>
        <taxon>Priapulus</taxon>
    </lineage>
</organism>
<keyword evidence="6 9" id="KW-0472">Membrane</keyword>
<dbReference type="InterPro" id="IPR052192">
    <property type="entry name" value="Insect_Ionotropic_Sensory_Rcpt"/>
</dbReference>
<name>A0ABM1DZF9_PRICU</name>
<keyword evidence="8" id="KW-0325">Glycoprotein</keyword>
<feature type="transmembrane region" description="Helical" evidence="9">
    <location>
        <begin position="163"/>
        <end position="184"/>
    </location>
</feature>
<dbReference type="Pfam" id="PF00060">
    <property type="entry name" value="Lig_chan"/>
    <property type="match status" value="1"/>
</dbReference>
<dbReference type="InterPro" id="IPR001508">
    <property type="entry name" value="Iono_Glu_rcpt_met"/>
</dbReference>
<evidence type="ECO:0000256" key="10">
    <source>
        <dbReference type="SAM" id="SignalP"/>
    </source>
</evidence>
<evidence type="ECO:0000313" key="13">
    <source>
        <dbReference type="RefSeq" id="XP_014665330.1"/>
    </source>
</evidence>
<dbReference type="Proteomes" id="UP000695022">
    <property type="component" value="Unplaced"/>
</dbReference>
<gene>
    <name evidence="13" type="primary">LOC106807503</name>
</gene>
<sequence>MALRYLLVYILLASTRVLAKGDPRSSISRRIPYASNCSTVIMQQHGVKRLYGTKQLNGAHINVGFTRWTMDDSIFLFSTTMLEDLSKYLNFTLTLRTDFTLQEALTALENGQVDMDISLLTRTRKRAQLAQFITPMINSYYVAIIKKPQEKMTMINFLGPFDVYIWLCMISYLFVTASIVTVISRWSPTDNEHKENTESTHNPGYNLVYMSGSFLFQGGISLPRKHSSRILLSTWWLFVVVICALYNGTLVSFLAVQPKLTYPFRTVRELSLHPSIIPTTVEGWSVLEKLQRQPSHSDLGKIWQKMSADSRALANSTEASLNLVLNGDYTFLHSIIGADALFQADYALTGTCRLAIAPLKIHVGENAWIVPHNSSYEQGIRIGVQRYSQSGLFKRLRNRFLSRWPQECTHEKGIRVEAQRLGINIMSGILLVLPIGLGLSLVCILLEFVVMKWKGTVKCRYRGWRSKLGV</sequence>
<comment type="similarity">
    <text evidence="2">Belongs to the glutamate-gated ion channel (TC 1.A.10.1) family.</text>
</comment>
<comment type="subcellular location">
    <subcellularLocation>
        <location evidence="1">Cell membrane</location>
        <topology evidence="1">Multi-pass membrane protein</topology>
    </subcellularLocation>
</comment>
<keyword evidence="10" id="KW-0732">Signal</keyword>
<dbReference type="PRINTS" id="PR00177">
    <property type="entry name" value="NMDARECEPTOR"/>
</dbReference>
<evidence type="ECO:0000256" key="9">
    <source>
        <dbReference type="SAM" id="Phobius"/>
    </source>
</evidence>
<evidence type="ECO:0000256" key="2">
    <source>
        <dbReference type="ARBA" id="ARBA00008685"/>
    </source>
</evidence>
<evidence type="ECO:0000256" key="3">
    <source>
        <dbReference type="ARBA" id="ARBA00022475"/>
    </source>
</evidence>
<dbReference type="SUPFAM" id="SSF53850">
    <property type="entry name" value="Periplasmic binding protein-like II"/>
    <property type="match status" value="1"/>
</dbReference>
<evidence type="ECO:0000256" key="6">
    <source>
        <dbReference type="ARBA" id="ARBA00023136"/>
    </source>
</evidence>
<keyword evidence="12" id="KW-1185">Reference proteome</keyword>
<protein>
    <submittedName>
        <fullName evidence="13">Glutamate receptor 2-like</fullName>
    </submittedName>
</protein>
<evidence type="ECO:0000256" key="4">
    <source>
        <dbReference type="ARBA" id="ARBA00022692"/>
    </source>
</evidence>
<accession>A0ABM1DZF9</accession>
<feature type="signal peptide" evidence="10">
    <location>
        <begin position="1"/>
        <end position="19"/>
    </location>
</feature>
<keyword evidence="3" id="KW-1003">Cell membrane</keyword>
<dbReference type="Gene3D" id="1.10.287.70">
    <property type="match status" value="1"/>
</dbReference>
<evidence type="ECO:0000256" key="5">
    <source>
        <dbReference type="ARBA" id="ARBA00022989"/>
    </source>
</evidence>
<dbReference type="PANTHER" id="PTHR42643">
    <property type="entry name" value="IONOTROPIC RECEPTOR 20A-RELATED"/>
    <property type="match status" value="1"/>
</dbReference>
<evidence type="ECO:0000259" key="11">
    <source>
        <dbReference type="Pfam" id="PF00060"/>
    </source>
</evidence>
<reference evidence="13" key="1">
    <citation type="submission" date="2025-08" db="UniProtKB">
        <authorList>
            <consortium name="RefSeq"/>
        </authorList>
    </citation>
    <scope>IDENTIFICATION</scope>
</reference>
<dbReference type="GeneID" id="106807503"/>
<feature type="transmembrane region" description="Helical" evidence="9">
    <location>
        <begin position="425"/>
        <end position="450"/>
    </location>
</feature>
<evidence type="ECO:0000313" key="12">
    <source>
        <dbReference type="Proteomes" id="UP000695022"/>
    </source>
</evidence>
<feature type="transmembrane region" description="Helical" evidence="9">
    <location>
        <begin position="235"/>
        <end position="256"/>
    </location>
</feature>
<keyword evidence="4 9" id="KW-0812">Transmembrane</keyword>
<dbReference type="PANTHER" id="PTHR42643:SF24">
    <property type="entry name" value="IONOTROPIC RECEPTOR 60A"/>
    <property type="match status" value="1"/>
</dbReference>
<dbReference type="InterPro" id="IPR001320">
    <property type="entry name" value="Iontro_rcpt_C"/>
</dbReference>
<keyword evidence="7" id="KW-0675">Receptor</keyword>
<feature type="domain" description="Ionotropic glutamate receptor C-terminal" evidence="11">
    <location>
        <begin position="164"/>
        <end position="437"/>
    </location>
</feature>
<evidence type="ECO:0000256" key="7">
    <source>
        <dbReference type="ARBA" id="ARBA00023170"/>
    </source>
</evidence>
<keyword evidence="5 9" id="KW-1133">Transmembrane helix</keyword>
<evidence type="ECO:0000256" key="1">
    <source>
        <dbReference type="ARBA" id="ARBA00004651"/>
    </source>
</evidence>